<dbReference type="InterPro" id="IPR036291">
    <property type="entry name" value="NAD(P)-bd_dom_sf"/>
</dbReference>
<dbReference type="AlphaFoldDB" id="A0A4R6UC87"/>
<dbReference type="OrthoDB" id="9792005at2"/>
<sequence>MRSMKTLMLNRAECNQLLSLQELFPLIRSVLKTASAHLMERTDDLAFTLPTGRIPGIPAYSVNARSDQGPDTSMLQLFRASDHQLLAIMPAVHVTELSLMAFAAFGTDILASHEAKTVGIIGWNESTEKIASALLFLRPYDHLLVYPGDAQSPKIEHNRHAHPTFEAVHNVDTILSEADILLVSQSATQWLKHAIFWRPGLHITVVGEKLQALPRAFRQPVRFWSEQLHQVTGSDFQLHSCVAGIEPPKERQSHITVFHANSLPYLELAAAWQVYKKALYHGHGSWMDFVK</sequence>
<evidence type="ECO:0000313" key="2">
    <source>
        <dbReference type="Proteomes" id="UP000295632"/>
    </source>
</evidence>
<gene>
    <name evidence="1" type="ORF">EV213_101132</name>
</gene>
<evidence type="ECO:0000313" key="1">
    <source>
        <dbReference type="EMBL" id="TDQ42703.1"/>
    </source>
</evidence>
<dbReference type="Gene3D" id="3.40.50.720">
    <property type="entry name" value="NAD(P)-binding Rossmann-like Domain"/>
    <property type="match status" value="1"/>
</dbReference>
<name>A0A4R6UC87_9BACI</name>
<proteinExistence type="predicted"/>
<protein>
    <submittedName>
        <fullName evidence="1">Ornithine cyclodeaminase/alanine dehydrogenase-like protein (Mu-crystallin family)</fullName>
    </submittedName>
</protein>
<dbReference type="Gene3D" id="3.30.1780.10">
    <property type="entry name" value="ornithine cyclodeaminase, domain 1"/>
    <property type="match status" value="1"/>
</dbReference>
<dbReference type="InterPro" id="IPR023401">
    <property type="entry name" value="ODC_N"/>
</dbReference>
<accession>A0A4R6UC87</accession>
<keyword evidence="2" id="KW-1185">Reference proteome</keyword>
<comment type="caution">
    <text evidence="1">The sequence shown here is derived from an EMBL/GenBank/DDBJ whole genome shotgun (WGS) entry which is preliminary data.</text>
</comment>
<dbReference type="SUPFAM" id="SSF51735">
    <property type="entry name" value="NAD(P)-binding Rossmann-fold domains"/>
    <property type="match status" value="1"/>
</dbReference>
<dbReference type="InterPro" id="IPR003462">
    <property type="entry name" value="ODC_Mu_crystall"/>
</dbReference>
<dbReference type="Pfam" id="PF02423">
    <property type="entry name" value="OCD_Mu_crystall"/>
    <property type="match status" value="1"/>
</dbReference>
<dbReference type="Proteomes" id="UP000295632">
    <property type="component" value="Unassembled WGS sequence"/>
</dbReference>
<reference evidence="1 2" key="1">
    <citation type="submission" date="2019-03" db="EMBL/GenBank/DDBJ databases">
        <title>Genomic Encyclopedia of Type Strains, Phase IV (KMG-IV): sequencing the most valuable type-strain genomes for metagenomic binning, comparative biology and taxonomic classification.</title>
        <authorList>
            <person name="Goeker M."/>
        </authorList>
    </citation>
    <scope>NUCLEOTIDE SEQUENCE [LARGE SCALE GENOMIC DNA]</scope>
    <source>
        <strain evidence="1 2">DSM 28697</strain>
    </source>
</reference>
<dbReference type="RefSeq" id="WP_133578544.1">
    <property type="nucleotide sequence ID" value="NZ_SNYJ01000001.1"/>
</dbReference>
<dbReference type="EMBL" id="SNYJ01000001">
    <property type="protein sequence ID" value="TDQ42703.1"/>
    <property type="molecule type" value="Genomic_DNA"/>
</dbReference>
<organism evidence="1 2">
    <name type="scientific">Aureibacillus halotolerans</name>
    <dbReference type="NCBI Taxonomy" id="1508390"/>
    <lineage>
        <taxon>Bacteria</taxon>
        <taxon>Bacillati</taxon>
        <taxon>Bacillota</taxon>
        <taxon>Bacilli</taxon>
        <taxon>Bacillales</taxon>
        <taxon>Bacillaceae</taxon>
        <taxon>Aureibacillus</taxon>
    </lineage>
</organism>